<reference evidence="1 2" key="1">
    <citation type="submission" date="2024-10" db="EMBL/GenBank/DDBJ databases">
        <title>Updated reference genomes for cyclostephanoid diatoms.</title>
        <authorList>
            <person name="Roberts W.R."/>
            <person name="Alverson A.J."/>
        </authorList>
    </citation>
    <scope>NUCLEOTIDE SEQUENCE [LARGE SCALE GENOMIC DNA]</scope>
    <source>
        <strain evidence="1 2">AJA232-27</strain>
    </source>
</reference>
<evidence type="ECO:0000313" key="2">
    <source>
        <dbReference type="Proteomes" id="UP001530293"/>
    </source>
</evidence>
<gene>
    <name evidence="1" type="ORF">ACHAWU_001633</name>
</gene>
<protein>
    <submittedName>
        <fullName evidence="1">Uncharacterized protein</fullName>
    </submittedName>
</protein>
<proteinExistence type="predicted"/>
<organism evidence="1 2">
    <name type="scientific">Discostella pseudostelligera</name>
    <dbReference type="NCBI Taxonomy" id="259834"/>
    <lineage>
        <taxon>Eukaryota</taxon>
        <taxon>Sar</taxon>
        <taxon>Stramenopiles</taxon>
        <taxon>Ochrophyta</taxon>
        <taxon>Bacillariophyta</taxon>
        <taxon>Coscinodiscophyceae</taxon>
        <taxon>Thalassiosirophycidae</taxon>
        <taxon>Stephanodiscales</taxon>
        <taxon>Stephanodiscaceae</taxon>
        <taxon>Discostella</taxon>
    </lineage>
</organism>
<keyword evidence="2" id="KW-1185">Reference proteome</keyword>
<dbReference type="Proteomes" id="UP001530293">
    <property type="component" value="Unassembled WGS sequence"/>
</dbReference>
<accession>A0ABD3MFZ0</accession>
<dbReference type="EMBL" id="JALLBG020000131">
    <property type="protein sequence ID" value="KAL3762688.1"/>
    <property type="molecule type" value="Genomic_DNA"/>
</dbReference>
<sequence>MHYGTISTIFIIKAMVPRIRIITLFVAITTLFCTCRAFQQVGRLLHSVRIGMHAAKPLRASGDASSISCAEPKTLNPDIASQFTIQVCTSTSCTKKLNDAGLDQYHVLGEIYALAQAARVEKCMTIEDGGCQGGRNCKMGPCVAILHEDFDGNVALDGMNSKEFQERVYVTKHHDCNLSMVWSPFSSLFCDYRFHNVLTDDDVGRVWGCMENAIRLMEEECDTDDAGL</sequence>
<dbReference type="AlphaFoldDB" id="A0ABD3MFZ0"/>
<evidence type="ECO:0000313" key="1">
    <source>
        <dbReference type="EMBL" id="KAL3762688.1"/>
    </source>
</evidence>
<name>A0ABD3MFZ0_9STRA</name>
<comment type="caution">
    <text evidence="1">The sequence shown here is derived from an EMBL/GenBank/DDBJ whole genome shotgun (WGS) entry which is preliminary data.</text>
</comment>